<evidence type="ECO:0000313" key="1">
    <source>
        <dbReference type="EMBL" id="SBP00101.1"/>
    </source>
</evidence>
<dbReference type="RefSeq" id="WP_225268722.1">
    <property type="nucleotide sequence ID" value="NZ_CP084058.1"/>
</dbReference>
<proteinExistence type="predicted"/>
<name>A0A1M4EMN1_9ACTN</name>
<accession>A0A1M4EMN1</accession>
<reference evidence="1" key="1">
    <citation type="submission" date="2016-04" db="EMBL/GenBank/DDBJ databases">
        <authorList>
            <person name="Evans L.H."/>
            <person name="Alamgir A."/>
            <person name="Owens N."/>
            <person name="Weber N.D."/>
            <person name="Virtaneva K."/>
            <person name="Barbian K."/>
            <person name="Babar A."/>
            <person name="Rosenke K."/>
        </authorList>
    </citation>
    <scope>NUCLEOTIDE SEQUENCE</scope>
    <source>
        <strain evidence="1">Nono1</strain>
    </source>
</reference>
<gene>
    <name evidence="1" type="ORF">BN4615_P9617</name>
</gene>
<dbReference type="AlphaFoldDB" id="A0A1M4EMN1"/>
<sequence>MASLAQLREGLAVRLRTIPVLTVHPQVPESITPPVAVITPGFEGEPCIRFDSTMARGADDFLFTVTLLVSMADDRSGQEELDAYLDGTGDRSIKAVIEADPSLGDLVHFAHVREARNYGPQTWGRDEARYVGVDFAVEITA</sequence>
<organism evidence="1">
    <name type="scientific">Nonomuraea gerenzanensis</name>
    <dbReference type="NCBI Taxonomy" id="93944"/>
    <lineage>
        <taxon>Bacteria</taxon>
        <taxon>Bacillati</taxon>
        <taxon>Actinomycetota</taxon>
        <taxon>Actinomycetes</taxon>
        <taxon>Streptosporangiales</taxon>
        <taxon>Streptosporangiaceae</taxon>
        <taxon>Nonomuraea</taxon>
    </lineage>
</organism>
<protein>
    <recommendedName>
        <fullName evidence="2">Phage protein</fullName>
    </recommendedName>
</protein>
<evidence type="ECO:0008006" key="2">
    <source>
        <dbReference type="Google" id="ProtNLM"/>
    </source>
</evidence>
<dbReference type="EMBL" id="LT559118">
    <property type="protein sequence ID" value="SBP00101.1"/>
    <property type="molecule type" value="Genomic_DNA"/>
</dbReference>